<proteinExistence type="predicted"/>
<feature type="chain" id="PRO_5046007576" evidence="1">
    <location>
        <begin position="27"/>
        <end position="394"/>
    </location>
</feature>
<accession>A0ABW2RI92</accession>
<evidence type="ECO:0000313" key="3">
    <source>
        <dbReference type="EMBL" id="MFC7440710.1"/>
    </source>
</evidence>
<dbReference type="InterPro" id="IPR039564">
    <property type="entry name" value="Peptidase_C39-like"/>
</dbReference>
<sequence>MKPKRIFSLSLVVALIFSVFVPNANAENVELINENDALKAAKKYSQKIGIWEDAEFVIDSHLYDIDDSLLGYHMLVKINNELAGYLVVSATKDRGPVMQYGTNIKSVRIINELKSKQEKIYYLGASDYVGAKSSTNLKEKIDTAKKTMLTELESQNLKNSEQYNVIKNKELRSLPKDPNSQDLWNSLLSTDVEPKQDVTVEAEYQKYLDVDPISQRLSGINYPNSSCGPTTAAMIVDYYKSRGYNVKAGVDYPQGDVDLINHLYGEMYSSYYGTVGNDFAAGLLQHLRHVNSNWLVARSPGEGYYGTYQSYIQGNAPVAIMFNERYSDWFNDDAKWHWLAGYGYNNTSGSYFYVRDPDAECSKQGSTASSWCWDSYKWVDYDQDMELVYSEYNW</sequence>
<dbReference type="EMBL" id="JBHTBW010000017">
    <property type="protein sequence ID" value="MFC7440710.1"/>
    <property type="molecule type" value="Genomic_DNA"/>
</dbReference>
<keyword evidence="1" id="KW-0732">Signal</keyword>
<gene>
    <name evidence="3" type="ORF">ACFQNG_06055</name>
</gene>
<protein>
    <submittedName>
        <fullName evidence="3">C39 family peptidase</fullName>
    </submittedName>
</protein>
<dbReference type="RefSeq" id="WP_379863994.1">
    <property type="nucleotide sequence ID" value="NZ_JBHTBW010000017.1"/>
</dbReference>
<name>A0ABW2RI92_9BACL</name>
<evidence type="ECO:0000259" key="2">
    <source>
        <dbReference type="Pfam" id="PF13529"/>
    </source>
</evidence>
<evidence type="ECO:0000313" key="4">
    <source>
        <dbReference type="Proteomes" id="UP001596500"/>
    </source>
</evidence>
<feature type="signal peptide" evidence="1">
    <location>
        <begin position="1"/>
        <end position="26"/>
    </location>
</feature>
<feature type="domain" description="Peptidase C39-like" evidence="2">
    <location>
        <begin position="208"/>
        <end position="357"/>
    </location>
</feature>
<evidence type="ECO:0000256" key="1">
    <source>
        <dbReference type="SAM" id="SignalP"/>
    </source>
</evidence>
<keyword evidence="4" id="KW-1185">Reference proteome</keyword>
<dbReference type="Pfam" id="PF13529">
    <property type="entry name" value="Peptidase_C39_2"/>
    <property type="match status" value="1"/>
</dbReference>
<dbReference type="Proteomes" id="UP001596500">
    <property type="component" value="Unassembled WGS sequence"/>
</dbReference>
<organism evidence="3 4">
    <name type="scientific">Laceyella putida</name>
    <dbReference type="NCBI Taxonomy" id="110101"/>
    <lineage>
        <taxon>Bacteria</taxon>
        <taxon>Bacillati</taxon>
        <taxon>Bacillota</taxon>
        <taxon>Bacilli</taxon>
        <taxon>Bacillales</taxon>
        <taxon>Thermoactinomycetaceae</taxon>
        <taxon>Laceyella</taxon>
    </lineage>
</organism>
<comment type="caution">
    <text evidence="3">The sequence shown here is derived from an EMBL/GenBank/DDBJ whole genome shotgun (WGS) entry which is preliminary data.</text>
</comment>
<reference evidence="4" key="1">
    <citation type="journal article" date="2019" name="Int. J. Syst. Evol. Microbiol.">
        <title>The Global Catalogue of Microorganisms (GCM) 10K type strain sequencing project: providing services to taxonomists for standard genome sequencing and annotation.</title>
        <authorList>
            <consortium name="The Broad Institute Genomics Platform"/>
            <consortium name="The Broad Institute Genome Sequencing Center for Infectious Disease"/>
            <person name="Wu L."/>
            <person name="Ma J."/>
        </authorList>
    </citation>
    <scope>NUCLEOTIDE SEQUENCE [LARGE SCALE GENOMIC DNA]</scope>
    <source>
        <strain evidence="4">CGMCC 1.12942</strain>
    </source>
</reference>